<dbReference type="AlphaFoldDB" id="A0A016TE66"/>
<protein>
    <submittedName>
        <fullName evidence="2">Uncharacterized protein</fullName>
    </submittedName>
</protein>
<comment type="caution">
    <text evidence="2">The sequence shown here is derived from an EMBL/GenBank/DDBJ whole genome shotgun (WGS) entry which is preliminary data.</text>
</comment>
<sequence length="83" mass="9608">MSVSVIRRKEYPSFQGPSMIRKIRLFHLLIAIIFTVMVACGPLPTNAHGYKRMLQARCCSWKHYHSLSLKSGKSVRRFTLTRV</sequence>
<dbReference type="EMBL" id="JARK01001445">
    <property type="protein sequence ID" value="EYC01254.1"/>
    <property type="molecule type" value="Genomic_DNA"/>
</dbReference>
<dbReference type="Proteomes" id="UP000024635">
    <property type="component" value="Unassembled WGS sequence"/>
</dbReference>
<gene>
    <name evidence="2" type="primary">Acey_s0109.g97</name>
    <name evidence="2" type="ORF">Y032_0109g97</name>
</gene>
<evidence type="ECO:0000313" key="3">
    <source>
        <dbReference type="Proteomes" id="UP000024635"/>
    </source>
</evidence>
<keyword evidence="1" id="KW-1133">Transmembrane helix</keyword>
<evidence type="ECO:0000313" key="2">
    <source>
        <dbReference type="EMBL" id="EYC01254.1"/>
    </source>
</evidence>
<keyword evidence="1" id="KW-0472">Membrane</keyword>
<evidence type="ECO:0000256" key="1">
    <source>
        <dbReference type="SAM" id="Phobius"/>
    </source>
</evidence>
<proteinExistence type="predicted"/>
<keyword evidence="3" id="KW-1185">Reference proteome</keyword>
<reference evidence="3" key="1">
    <citation type="journal article" date="2015" name="Nat. Genet.">
        <title>The genome and transcriptome of the zoonotic hookworm Ancylostoma ceylanicum identify infection-specific gene families.</title>
        <authorList>
            <person name="Schwarz E.M."/>
            <person name="Hu Y."/>
            <person name="Antoshechkin I."/>
            <person name="Miller M.M."/>
            <person name="Sternberg P.W."/>
            <person name="Aroian R.V."/>
        </authorList>
    </citation>
    <scope>NUCLEOTIDE SEQUENCE</scope>
    <source>
        <strain evidence="3">HY135</strain>
    </source>
</reference>
<name>A0A016TE66_9BILA</name>
<keyword evidence="1" id="KW-0812">Transmembrane</keyword>
<organism evidence="2 3">
    <name type="scientific">Ancylostoma ceylanicum</name>
    <dbReference type="NCBI Taxonomy" id="53326"/>
    <lineage>
        <taxon>Eukaryota</taxon>
        <taxon>Metazoa</taxon>
        <taxon>Ecdysozoa</taxon>
        <taxon>Nematoda</taxon>
        <taxon>Chromadorea</taxon>
        <taxon>Rhabditida</taxon>
        <taxon>Rhabditina</taxon>
        <taxon>Rhabditomorpha</taxon>
        <taxon>Strongyloidea</taxon>
        <taxon>Ancylostomatidae</taxon>
        <taxon>Ancylostomatinae</taxon>
        <taxon>Ancylostoma</taxon>
    </lineage>
</organism>
<feature type="transmembrane region" description="Helical" evidence="1">
    <location>
        <begin position="25"/>
        <end position="44"/>
    </location>
</feature>
<accession>A0A016TE66</accession>